<feature type="DNA-binding region" description="H-T-H motif" evidence="2">
    <location>
        <begin position="32"/>
        <end position="51"/>
    </location>
</feature>
<name>A0ABS7L796_9FIRM</name>
<reference evidence="4 5" key="1">
    <citation type="journal article" date="2020" name="New Microbes New Infect">
        <title>Sellimonas caecigallum sp. nov., description and genome sequence of a new member of the Sellimonas genus isolated from the cecum of feral chicken.</title>
        <authorList>
            <person name="Wongkuna S."/>
            <person name="Ghimire S."/>
            <person name="Antony L."/>
            <person name="Chankhamhaengdecha S."/>
            <person name="Janvilisri T."/>
            <person name="Scaria J."/>
        </authorList>
    </citation>
    <scope>NUCLEOTIDE SEQUENCE [LARGE SCALE GENOMIC DNA]</scope>
    <source>
        <strain evidence="4 5">SW451</strain>
    </source>
</reference>
<organism evidence="4 5">
    <name type="scientific">Sellimonas caecigallum</name>
    <dbReference type="NCBI Taxonomy" id="2592333"/>
    <lineage>
        <taxon>Bacteria</taxon>
        <taxon>Bacillati</taxon>
        <taxon>Bacillota</taxon>
        <taxon>Clostridia</taxon>
        <taxon>Lachnospirales</taxon>
        <taxon>Lachnospiraceae</taxon>
        <taxon>Sellimonas</taxon>
    </lineage>
</organism>
<dbReference type="InterPro" id="IPR009057">
    <property type="entry name" value="Homeodomain-like_sf"/>
</dbReference>
<sequence>MKREKYFKGLTRRDYIARTNEIIHQEGIEAVSIRRIAKEMGCSSASLYRYFENRDELLYYAELGEMNDYIRRLNKAEKGWTNVWDIYVGVWYCYSMEAFRKPEAYNLLFFTYDNNKLRNSIKEYYVMFPEMIGSSNRMFHRMLQTSDFMGRDYEMCRNCIRADAIDEEKAIILNRMVCMLFKGYFKTVCDEKPDDDSINLMVRQFVRDIEEIVRMLAKNLKGYTKYQME</sequence>
<dbReference type="PROSITE" id="PS50977">
    <property type="entry name" value="HTH_TETR_2"/>
    <property type="match status" value="1"/>
</dbReference>
<accession>A0ABS7L796</accession>
<evidence type="ECO:0000259" key="3">
    <source>
        <dbReference type="PROSITE" id="PS50977"/>
    </source>
</evidence>
<dbReference type="Proteomes" id="UP000779049">
    <property type="component" value="Unassembled WGS sequence"/>
</dbReference>
<feature type="domain" description="HTH tetR-type" evidence="3">
    <location>
        <begin position="9"/>
        <end position="69"/>
    </location>
</feature>
<evidence type="ECO:0000256" key="1">
    <source>
        <dbReference type="ARBA" id="ARBA00023125"/>
    </source>
</evidence>
<dbReference type="Pfam" id="PF00440">
    <property type="entry name" value="TetR_N"/>
    <property type="match status" value="1"/>
</dbReference>
<dbReference type="SUPFAM" id="SSF46689">
    <property type="entry name" value="Homeodomain-like"/>
    <property type="match status" value="1"/>
</dbReference>
<dbReference type="EMBL" id="VIRV01000009">
    <property type="protein sequence ID" value="MBY0758966.1"/>
    <property type="molecule type" value="Genomic_DNA"/>
</dbReference>
<dbReference type="RefSeq" id="WP_221919805.1">
    <property type="nucleotide sequence ID" value="NZ_CP173660.1"/>
</dbReference>
<evidence type="ECO:0000256" key="2">
    <source>
        <dbReference type="PROSITE-ProRule" id="PRU00335"/>
    </source>
</evidence>
<keyword evidence="1 2" id="KW-0238">DNA-binding</keyword>
<evidence type="ECO:0000313" key="4">
    <source>
        <dbReference type="EMBL" id="MBY0758966.1"/>
    </source>
</evidence>
<gene>
    <name evidence="4" type="ORF">FLB61_07690</name>
</gene>
<proteinExistence type="predicted"/>
<comment type="caution">
    <text evidence="4">The sequence shown here is derived from an EMBL/GenBank/DDBJ whole genome shotgun (WGS) entry which is preliminary data.</text>
</comment>
<evidence type="ECO:0000313" key="5">
    <source>
        <dbReference type="Proteomes" id="UP000779049"/>
    </source>
</evidence>
<dbReference type="Gene3D" id="1.10.357.10">
    <property type="entry name" value="Tetracycline Repressor, domain 2"/>
    <property type="match status" value="1"/>
</dbReference>
<dbReference type="InterPro" id="IPR001647">
    <property type="entry name" value="HTH_TetR"/>
</dbReference>
<keyword evidence="5" id="KW-1185">Reference proteome</keyword>
<protein>
    <submittedName>
        <fullName evidence="4">TetR/AcrR family transcriptional regulator</fullName>
    </submittedName>
</protein>